<proteinExistence type="predicted"/>
<dbReference type="Gene3D" id="2.130.10.10">
    <property type="entry name" value="YVTN repeat-like/Quinoprotein amine dehydrogenase"/>
    <property type="match status" value="2"/>
</dbReference>
<reference evidence="6" key="1">
    <citation type="submission" date="2019-08" db="EMBL/GenBank/DDBJ databases">
        <title>The improved chromosome-level genome for the pearl oyster Pinctada fucata martensii using PacBio sequencing and Hi-C.</title>
        <authorList>
            <person name="Zheng Z."/>
        </authorList>
    </citation>
    <scope>NUCLEOTIDE SEQUENCE</scope>
    <source>
        <strain evidence="6">ZZ-2019</strain>
        <tissue evidence="6">Adductor muscle</tissue>
    </source>
</reference>
<dbReference type="SUPFAM" id="SSF81383">
    <property type="entry name" value="F-box domain"/>
    <property type="match status" value="1"/>
</dbReference>
<name>A0AA88Y855_PINIB</name>
<dbReference type="PROSITE" id="PS00678">
    <property type="entry name" value="WD_REPEATS_1"/>
    <property type="match status" value="1"/>
</dbReference>
<feature type="region of interest" description="Disordered" evidence="4">
    <location>
        <begin position="34"/>
        <end position="82"/>
    </location>
</feature>
<dbReference type="InterPro" id="IPR019775">
    <property type="entry name" value="WD40_repeat_CS"/>
</dbReference>
<dbReference type="InterPro" id="IPR015943">
    <property type="entry name" value="WD40/YVTN_repeat-like_dom_sf"/>
</dbReference>
<gene>
    <name evidence="6" type="ORF">FSP39_018130</name>
</gene>
<dbReference type="PROSITE" id="PS50082">
    <property type="entry name" value="WD_REPEATS_2"/>
    <property type="match status" value="2"/>
</dbReference>
<dbReference type="AlphaFoldDB" id="A0AA88Y855"/>
<protein>
    <recommendedName>
        <fullName evidence="5">F-box domain-containing protein</fullName>
    </recommendedName>
</protein>
<comment type="caution">
    <text evidence="6">The sequence shown here is derived from an EMBL/GenBank/DDBJ whole genome shotgun (WGS) entry which is preliminary data.</text>
</comment>
<organism evidence="6 7">
    <name type="scientific">Pinctada imbricata</name>
    <name type="common">Atlantic pearl-oyster</name>
    <name type="synonym">Pinctada martensii</name>
    <dbReference type="NCBI Taxonomy" id="66713"/>
    <lineage>
        <taxon>Eukaryota</taxon>
        <taxon>Metazoa</taxon>
        <taxon>Spiralia</taxon>
        <taxon>Lophotrochozoa</taxon>
        <taxon>Mollusca</taxon>
        <taxon>Bivalvia</taxon>
        <taxon>Autobranchia</taxon>
        <taxon>Pteriomorphia</taxon>
        <taxon>Pterioida</taxon>
        <taxon>Pterioidea</taxon>
        <taxon>Pteriidae</taxon>
        <taxon>Pinctada</taxon>
    </lineage>
</organism>
<feature type="repeat" description="WD" evidence="3">
    <location>
        <begin position="229"/>
        <end position="262"/>
    </location>
</feature>
<dbReference type="PROSITE" id="PS50294">
    <property type="entry name" value="WD_REPEATS_REGION"/>
    <property type="match status" value="1"/>
</dbReference>
<dbReference type="PANTHER" id="PTHR19855">
    <property type="entry name" value="WD40 REPEAT PROTEIN 12, 37"/>
    <property type="match status" value="1"/>
</dbReference>
<dbReference type="EMBL" id="VSWD01000010">
    <property type="protein sequence ID" value="KAK3091231.1"/>
    <property type="molecule type" value="Genomic_DNA"/>
</dbReference>
<evidence type="ECO:0000256" key="1">
    <source>
        <dbReference type="ARBA" id="ARBA00022574"/>
    </source>
</evidence>
<keyword evidence="7" id="KW-1185">Reference proteome</keyword>
<feature type="domain" description="F-box" evidence="5">
    <location>
        <begin position="83"/>
        <end position="130"/>
    </location>
</feature>
<accession>A0AA88Y855</accession>
<dbReference type="PROSITE" id="PS50181">
    <property type="entry name" value="FBOX"/>
    <property type="match status" value="1"/>
</dbReference>
<dbReference type="InterPro" id="IPR036322">
    <property type="entry name" value="WD40_repeat_dom_sf"/>
</dbReference>
<evidence type="ECO:0000313" key="7">
    <source>
        <dbReference type="Proteomes" id="UP001186944"/>
    </source>
</evidence>
<dbReference type="InterPro" id="IPR036047">
    <property type="entry name" value="F-box-like_dom_sf"/>
</dbReference>
<sequence>MKYYLEPARLSNCSNKSCVMVHLFDTGTADSVMAEASSNTKSSKSDGKGTRSSYPPRDSLSQDEYQDVPEPHNTEEDYEEDDPLTLDTLPVELLMYISNFLDAKFLIHTLSKVCQVFHDLLTRDIYWKTRISKRWPKPYPPVYDEKFSWQEACIMREEQHKMWTNQEELCHHLKYREGIFAPVDAVHLMKNGRFLVSGSRDRYLNVVDLSKYDPENSSSIKQMKVYSNDKAHKGWIWSVASNSDDSRMCTGSWDTYIKTWDVWNDCTEINKYKCRSAVLSLHMEENTVIGAGYDQQIYTIDTRTNDVHRKKYHRRPVLSLKADDKYVISGSEDKTVAIFDRRAGHVYKTIQMESYAMDLSFGHQQLWISDKEGKIHLYDATLGQFEFIQTYDVGHTGKATGIIYTPGALFTCSTDKTIKILEPSRNPGPIQTLTAHDAEVARIFYQDNVLVSAGSDTCVGIWMPKSAF</sequence>
<dbReference type="SUPFAM" id="SSF50978">
    <property type="entry name" value="WD40 repeat-like"/>
    <property type="match status" value="1"/>
</dbReference>
<dbReference type="InterPro" id="IPR001680">
    <property type="entry name" value="WD40_rpt"/>
</dbReference>
<dbReference type="PANTHER" id="PTHR19855:SF34">
    <property type="entry name" value="F-BOX_WD REPEAT-CONTAINING PROTEIN 9"/>
    <property type="match status" value="1"/>
</dbReference>
<dbReference type="Gene3D" id="1.20.1280.50">
    <property type="match status" value="1"/>
</dbReference>
<evidence type="ECO:0000313" key="6">
    <source>
        <dbReference type="EMBL" id="KAK3091231.1"/>
    </source>
</evidence>
<evidence type="ECO:0000259" key="5">
    <source>
        <dbReference type="PROSITE" id="PS50181"/>
    </source>
</evidence>
<dbReference type="InterPro" id="IPR001810">
    <property type="entry name" value="F-box_dom"/>
</dbReference>
<dbReference type="Proteomes" id="UP001186944">
    <property type="component" value="Unassembled WGS sequence"/>
</dbReference>
<dbReference type="SMART" id="SM00320">
    <property type="entry name" value="WD40"/>
    <property type="match status" value="6"/>
</dbReference>
<keyword evidence="1 3" id="KW-0853">WD repeat</keyword>
<evidence type="ECO:0000256" key="3">
    <source>
        <dbReference type="PROSITE-ProRule" id="PRU00221"/>
    </source>
</evidence>
<evidence type="ECO:0000256" key="4">
    <source>
        <dbReference type="SAM" id="MobiDB-lite"/>
    </source>
</evidence>
<feature type="repeat" description="WD" evidence="3">
    <location>
        <begin position="433"/>
        <end position="462"/>
    </location>
</feature>
<keyword evidence="2" id="KW-0677">Repeat</keyword>
<evidence type="ECO:0000256" key="2">
    <source>
        <dbReference type="ARBA" id="ARBA00022737"/>
    </source>
</evidence>
<dbReference type="Pfam" id="PF00400">
    <property type="entry name" value="WD40"/>
    <property type="match status" value="2"/>
</dbReference>